<protein>
    <submittedName>
        <fullName evidence="1">Uncharacterized protein</fullName>
    </submittedName>
</protein>
<dbReference type="AlphaFoldDB" id="A0A0M7ACD6"/>
<gene>
    <name evidence="1" type="ORF">LAX5112_03300</name>
</gene>
<keyword evidence="2" id="KW-1185">Reference proteome</keyword>
<sequence>MTDKILNHVIVEGTTLQIERLLAAHFRKLSAAEELRRPFTNHVFIWHSIVPLPVSVSELGDVAKVLNWQLENWEYAFLPQNETESSFGQNGSFNFRFSTIGAEPRPVLEALVKKFPGLKFNFASISMPNFCVFMGVGHNGRLTCVDDEYC</sequence>
<dbReference type="OrthoDB" id="7998277at2"/>
<accession>A0A0M7ACD6</accession>
<organism evidence="1 2">
    <name type="scientific">Roseibium alexandrii</name>
    <dbReference type="NCBI Taxonomy" id="388408"/>
    <lineage>
        <taxon>Bacteria</taxon>
        <taxon>Pseudomonadati</taxon>
        <taxon>Pseudomonadota</taxon>
        <taxon>Alphaproteobacteria</taxon>
        <taxon>Hyphomicrobiales</taxon>
        <taxon>Stappiaceae</taxon>
        <taxon>Roseibium</taxon>
    </lineage>
</organism>
<evidence type="ECO:0000313" key="2">
    <source>
        <dbReference type="Proteomes" id="UP000053235"/>
    </source>
</evidence>
<name>A0A0M7ACD6_9HYPH</name>
<dbReference type="RefSeq" id="WP_055672723.1">
    <property type="nucleotide sequence ID" value="NZ_CXWD01000013.1"/>
</dbReference>
<dbReference type="Proteomes" id="UP000053235">
    <property type="component" value="Unassembled WGS sequence"/>
</dbReference>
<dbReference type="EMBL" id="CXWD01000013">
    <property type="protein sequence ID" value="CTQ72785.1"/>
    <property type="molecule type" value="Genomic_DNA"/>
</dbReference>
<reference evidence="2" key="1">
    <citation type="submission" date="2015-07" db="EMBL/GenBank/DDBJ databases">
        <authorList>
            <person name="Rodrigo-Torres Lidia"/>
            <person name="Arahal R.David."/>
        </authorList>
    </citation>
    <scope>NUCLEOTIDE SEQUENCE [LARGE SCALE GENOMIC DNA]</scope>
    <source>
        <strain evidence="2">CECT 5112</strain>
    </source>
</reference>
<proteinExistence type="predicted"/>
<evidence type="ECO:0000313" key="1">
    <source>
        <dbReference type="EMBL" id="CTQ72785.1"/>
    </source>
</evidence>